<dbReference type="InterPro" id="IPR012340">
    <property type="entry name" value="NA-bd_OB-fold"/>
</dbReference>
<keyword evidence="7" id="KW-0645">Protease</keyword>
<keyword evidence="3 5" id="KW-1133">Transmembrane helix</keyword>
<gene>
    <name evidence="7" type="ORF">AVDCRST_MAG22-1325</name>
</gene>
<feature type="domain" description="NfeD-like C-terminal" evidence="6">
    <location>
        <begin position="77"/>
        <end position="135"/>
    </location>
</feature>
<evidence type="ECO:0000256" key="5">
    <source>
        <dbReference type="SAM" id="Phobius"/>
    </source>
</evidence>
<dbReference type="GO" id="GO:0006508">
    <property type="term" value="P:proteolysis"/>
    <property type="evidence" value="ECO:0007669"/>
    <property type="project" value="UniProtKB-KW"/>
</dbReference>
<comment type="subcellular location">
    <subcellularLocation>
        <location evidence="1">Membrane</location>
        <topology evidence="1">Multi-pass membrane protein</topology>
    </subcellularLocation>
</comment>
<organism evidence="7">
    <name type="scientific">uncultured Rubrobacteraceae bacterium</name>
    <dbReference type="NCBI Taxonomy" id="349277"/>
    <lineage>
        <taxon>Bacteria</taxon>
        <taxon>Bacillati</taxon>
        <taxon>Actinomycetota</taxon>
        <taxon>Rubrobacteria</taxon>
        <taxon>Rubrobacterales</taxon>
        <taxon>Rubrobacteraceae</taxon>
        <taxon>environmental samples</taxon>
    </lineage>
</organism>
<dbReference type="GO" id="GO:0005886">
    <property type="term" value="C:plasma membrane"/>
    <property type="evidence" value="ECO:0007669"/>
    <property type="project" value="TreeGrafter"/>
</dbReference>
<dbReference type="EMBL" id="CADCUV010000046">
    <property type="protein sequence ID" value="CAA9399410.1"/>
    <property type="molecule type" value="Genomic_DNA"/>
</dbReference>
<keyword evidence="7" id="KW-0378">Hydrolase</keyword>
<evidence type="ECO:0000256" key="4">
    <source>
        <dbReference type="ARBA" id="ARBA00023136"/>
    </source>
</evidence>
<name>A0A6J4NWG5_9ACTN</name>
<feature type="transmembrane region" description="Helical" evidence="5">
    <location>
        <begin position="12"/>
        <end position="35"/>
    </location>
</feature>
<dbReference type="Gene3D" id="2.40.50.140">
    <property type="entry name" value="Nucleic acid-binding proteins"/>
    <property type="match status" value="1"/>
</dbReference>
<evidence type="ECO:0000256" key="1">
    <source>
        <dbReference type="ARBA" id="ARBA00004141"/>
    </source>
</evidence>
<dbReference type="InterPro" id="IPR002810">
    <property type="entry name" value="NfeD-like_C"/>
</dbReference>
<keyword evidence="4 5" id="KW-0472">Membrane</keyword>
<evidence type="ECO:0000256" key="3">
    <source>
        <dbReference type="ARBA" id="ARBA00022989"/>
    </source>
</evidence>
<dbReference type="AlphaFoldDB" id="A0A6J4NWG5"/>
<keyword evidence="2 5" id="KW-0812">Transmembrane</keyword>
<dbReference type="Pfam" id="PF01957">
    <property type="entry name" value="NfeD"/>
    <property type="match status" value="1"/>
</dbReference>
<evidence type="ECO:0000259" key="6">
    <source>
        <dbReference type="Pfam" id="PF01957"/>
    </source>
</evidence>
<evidence type="ECO:0000256" key="2">
    <source>
        <dbReference type="ARBA" id="ARBA00022692"/>
    </source>
</evidence>
<protein>
    <submittedName>
        <fullName evidence="7">Activity regulator of membrane protease YbbK</fullName>
    </submittedName>
</protein>
<accession>A0A6J4NWG5</accession>
<dbReference type="InterPro" id="IPR052165">
    <property type="entry name" value="Membrane_assoc_protease"/>
</dbReference>
<evidence type="ECO:0000313" key="7">
    <source>
        <dbReference type="EMBL" id="CAA9399410.1"/>
    </source>
</evidence>
<feature type="transmembrane region" description="Helical" evidence="5">
    <location>
        <begin position="41"/>
        <end position="60"/>
    </location>
</feature>
<reference evidence="7" key="1">
    <citation type="submission" date="2020-02" db="EMBL/GenBank/DDBJ databases">
        <authorList>
            <person name="Meier V. D."/>
        </authorList>
    </citation>
    <scope>NUCLEOTIDE SEQUENCE</scope>
    <source>
        <strain evidence="7">AVDCRST_MAG22</strain>
    </source>
</reference>
<dbReference type="PANTHER" id="PTHR33507:SF3">
    <property type="entry name" value="INNER MEMBRANE PROTEIN YBBJ"/>
    <property type="match status" value="1"/>
</dbReference>
<dbReference type="PANTHER" id="PTHR33507">
    <property type="entry name" value="INNER MEMBRANE PROTEIN YBBJ"/>
    <property type="match status" value="1"/>
</dbReference>
<proteinExistence type="predicted"/>
<sequence length="143" mass="14963">MAGLAFAGEILSVSFFLLFFSLGAVVALAMAFAGLTLPAQAIGFIVASILSMAVLRPALLNRLALRGGERYTGHRGIMGESAVVTEPIEAGGKGAIRIGSGEFWTARALYHEGEIERGAKVRVLDTDGLTALVEPMESRGGEL</sequence>
<dbReference type="SUPFAM" id="SSF141322">
    <property type="entry name" value="NfeD domain-like"/>
    <property type="match status" value="1"/>
</dbReference>
<dbReference type="GO" id="GO:0008233">
    <property type="term" value="F:peptidase activity"/>
    <property type="evidence" value="ECO:0007669"/>
    <property type="project" value="UniProtKB-KW"/>
</dbReference>